<evidence type="ECO:0000256" key="6">
    <source>
        <dbReference type="PIRNR" id="PIRNR038800"/>
    </source>
</evidence>
<evidence type="ECO:0000313" key="7">
    <source>
        <dbReference type="EMBL" id="AAR37647.1"/>
    </source>
</evidence>
<protein>
    <recommendedName>
        <fullName evidence="4 5">Kynureninase</fullName>
        <ecNumber evidence="4 5">3.7.1.3</ecNumber>
    </recommendedName>
    <alternativeName>
        <fullName evidence="4">L-kynurenine hydrolase</fullName>
    </alternativeName>
</protein>
<accession>Q6SHH4</accession>
<dbReference type="UniPathway" id="UPA00253">
    <property type="reaction ID" value="UER00329"/>
</dbReference>
<comment type="caution">
    <text evidence="4">Lacks conserved residue(s) required for the propagation of feature annotation.</text>
</comment>
<dbReference type="GO" id="GO:0030170">
    <property type="term" value="F:pyridoxal phosphate binding"/>
    <property type="evidence" value="ECO:0007669"/>
    <property type="project" value="UniProtKB-UniRule"/>
</dbReference>
<dbReference type="PANTHER" id="PTHR14084:SF0">
    <property type="entry name" value="KYNURENINASE"/>
    <property type="match status" value="1"/>
</dbReference>
<dbReference type="Gene3D" id="3.90.1150.10">
    <property type="entry name" value="Aspartate Aminotransferase, domain 1"/>
    <property type="match status" value="1"/>
</dbReference>
<dbReference type="NCBIfam" id="TIGR01814">
    <property type="entry name" value="kynureninase"/>
    <property type="match status" value="1"/>
</dbReference>
<dbReference type="EMBL" id="AY458636">
    <property type="protein sequence ID" value="AAR37647.1"/>
    <property type="molecule type" value="Genomic_DNA"/>
</dbReference>
<reference evidence="7" key="2">
    <citation type="submission" date="2003-12" db="EMBL/GenBank/DDBJ databases">
        <title>Monterey Bay Coastal Ocean Microbial Observatory environmental clone sequencing.</title>
        <authorList>
            <person name="DeLong E.F."/>
        </authorList>
    </citation>
    <scope>NUCLEOTIDE SEQUENCE</scope>
</reference>
<dbReference type="InterPro" id="IPR015424">
    <property type="entry name" value="PyrdxlP-dep_Trfase"/>
</dbReference>
<dbReference type="GO" id="GO:0019805">
    <property type="term" value="P:quinolinate biosynthetic process"/>
    <property type="evidence" value="ECO:0007669"/>
    <property type="project" value="UniProtKB-UniRule"/>
</dbReference>
<comment type="similarity">
    <text evidence="4 6">Belongs to the kynureninase family.</text>
</comment>
<dbReference type="InterPro" id="IPR015422">
    <property type="entry name" value="PyrdxlP-dep_Trfase_small"/>
</dbReference>
<dbReference type="Pfam" id="PF22580">
    <property type="entry name" value="KYNU_C"/>
    <property type="match status" value="1"/>
</dbReference>
<organism evidence="7">
    <name type="scientific">uncultured marine bacterium 439</name>
    <dbReference type="NCBI Taxonomy" id="257389"/>
    <lineage>
        <taxon>Bacteria</taxon>
        <taxon>environmental samples</taxon>
    </lineage>
</organism>
<proteinExistence type="inferred from homology"/>
<dbReference type="Gene3D" id="3.40.640.10">
    <property type="entry name" value="Type I PLP-dependent aspartate aminotransferase-like (Major domain)"/>
    <property type="match status" value="1"/>
</dbReference>
<feature type="binding site" evidence="4">
    <location>
        <position position="99"/>
    </location>
    <ligand>
        <name>pyridoxal 5'-phosphate</name>
        <dbReference type="ChEBI" id="CHEBI:597326"/>
    </ligand>
</feature>
<dbReference type="GO" id="GO:0005737">
    <property type="term" value="C:cytoplasm"/>
    <property type="evidence" value="ECO:0007669"/>
    <property type="project" value="UniProtKB-UniRule"/>
</dbReference>
<feature type="binding site" evidence="4">
    <location>
        <position position="200"/>
    </location>
    <ligand>
        <name>pyridoxal 5'-phosphate</name>
        <dbReference type="ChEBI" id="CHEBI:597326"/>
    </ligand>
</feature>
<dbReference type="InterPro" id="IPR010111">
    <property type="entry name" value="Kynureninase"/>
</dbReference>
<sequence length="415" mass="46714">MNKLTREDFTCLDQIDPLAEVRDEFTLPQDLIYFDGNSLGPLPKRTINTLETMVQKEWGDGLISSWNNENWINMPRELGNKIATLIGAKSGEVVVVDSTSVNLFKVLTSALLLSKNRRNILSEAGNFPSDLYILEGVKKMLGESYESCLIEEGDYEIDKYIDVSTAVVMLSHVNYKTGRISDIKRITSVAHEKGALVIWDISHSVGVMPLDLHNCSVDFAVGCTYKHLNGGPGAPGFLYVHNSLIEKVSQPLTGWMGHIQPFEFAAEYKPANDIGKYICGTPSIIAYKAIESSLVIFEDVSMKLVREKSIQLSEMLIRLMQQECAAFGFELFSPRNSEKRGSQVSFTHNKGFSIMQALISHGVVGDFREPNILRFGISPLYMRYVDIWDAVICLRKIMQTDEWQSEHFNQRGYVT</sequence>
<gene>
    <name evidence="4 7" type="primary">kynU</name>
    <name evidence="7" type="ORF">MBMO_EBAC750-10B11.14</name>
</gene>
<reference evidence="7" key="1">
    <citation type="submission" date="2003-11" db="EMBL/GenBank/DDBJ databases">
        <authorList>
            <person name="Heidelberg J.F."/>
            <person name="Eisen J.A."/>
            <person name="Nelson W.C."/>
            <person name="DeLong E.F."/>
        </authorList>
    </citation>
    <scope>NUCLEOTIDE SEQUENCE</scope>
</reference>
<feature type="binding site" evidence="4">
    <location>
        <position position="281"/>
    </location>
    <ligand>
        <name>pyridoxal 5'-phosphate</name>
        <dbReference type="ChEBI" id="CHEBI:597326"/>
    </ligand>
</feature>
<dbReference type="GO" id="GO:0097053">
    <property type="term" value="P:L-kynurenine catabolic process"/>
    <property type="evidence" value="ECO:0007669"/>
    <property type="project" value="UniProtKB-UniRule"/>
</dbReference>
<name>Q6SHH4_9BACT</name>
<comment type="function">
    <text evidence="4 6">Catalyzes the cleavage of L-kynurenine (L-Kyn) and L-3-hydroxykynurenine (L-3OHKyn) into anthranilic acid (AA) and 3-hydroxyanthranilic acid (3-OHAA), respectively.</text>
</comment>
<comment type="pathway">
    <text evidence="4 6">Amino-acid degradation; L-kynurenine degradation; L-alanine and anthranilate from L-kynurenine: step 1/1.</text>
</comment>
<comment type="pathway">
    <text evidence="4 6">Cofactor biosynthesis; NAD(+) biosynthesis; quinolinate from L-kynurenine: step 2/3.</text>
</comment>
<feature type="binding site" evidence="4">
    <location>
        <position position="225"/>
    </location>
    <ligand>
        <name>pyridoxal 5'-phosphate</name>
        <dbReference type="ChEBI" id="CHEBI:597326"/>
    </ligand>
</feature>
<feature type="binding site" evidence="4">
    <location>
        <begin position="127"/>
        <end position="130"/>
    </location>
    <ligand>
        <name>pyridoxal 5'-phosphate</name>
        <dbReference type="ChEBI" id="CHEBI:597326"/>
    </ligand>
</feature>
<feature type="binding site" evidence="4">
    <location>
        <position position="255"/>
    </location>
    <ligand>
        <name>pyridoxal 5'-phosphate</name>
        <dbReference type="ChEBI" id="CHEBI:597326"/>
    </ligand>
</feature>
<keyword evidence="3 4" id="KW-0663">Pyridoxal phosphate</keyword>
<dbReference type="PANTHER" id="PTHR14084">
    <property type="entry name" value="KYNURENINASE"/>
    <property type="match status" value="1"/>
</dbReference>
<dbReference type="HAMAP" id="MF_01970">
    <property type="entry name" value="Kynureninase"/>
    <property type="match status" value="1"/>
</dbReference>
<dbReference type="SUPFAM" id="SSF53383">
    <property type="entry name" value="PLP-dependent transferases"/>
    <property type="match status" value="1"/>
</dbReference>
<comment type="cofactor">
    <cofactor evidence="4 6">
        <name>pyridoxal 5'-phosphate</name>
        <dbReference type="ChEBI" id="CHEBI:597326"/>
    </cofactor>
</comment>
<feature type="modified residue" description="N6-(pyridoxal phosphate)lysine" evidence="4">
    <location>
        <position position="226"/>
    </location>
</feature>
<comment type="catalytic activity">
    <reaction evidence="6">
        <text>3-hydroxy-L-kynurenine + H2O = 3-hydroxyanthranilate + L-alanine + H(+)</text>
        <dbReference type="Rhea" id="RHEA:25143"/>
        <dbReference type="ChEBI" id="CHEBI:15377"/>
        <dbReference type="ChEBI" id="CHEBI:15378"/>
        <dbReference type="ChEBI" id="CHEBI:36559"/>
        <dbReference type="ChEBI" id="CHEBI:57972"/>
        <dbReference type="ChEBI" id="CHEBI:58125"/>
        <dbReference type="EC" id="3.7.1.3"/>
    </reaction>
</comment>
<comment type="subunit">
    <text evidence="4 6">Homodimer.</text>
</comment>
<dbReference type="EC" id="3.7.1.3" evidence="4 5"/>
<comment type="catalytic activity">
    <reaction evidence="4 6">
        <text>L-kynurenine + H2O = anthranilate + L-alanine + H(+)</text>
        <dbReference type="Rhea" id="RHEA:16813"/>
        <dbReference type="ChEBI" id="CHEBI:15377"/>
        <dbReference type="ChEBI" id="CHEBI:15378"/>
        <dbReference type="ChEBI" id="CHEBI:16567"/>
        <dbReference type="ChEBI" id="CHEBI:57959"/>
        <dbReference type="ChEBI" id="CHEBI:57972"/>
        <dbReference type="EC" id="3.7.1.3"/>
    </reaction>
</comment>
<evidence type="ECO:0000256" key="4">
    <source>
        <dbReference type="HAMAP-Rule" id="MF_01970"/>
    </source>
</evidence>
<keyword evidence="2 4" id="KW-0378">Hydrolase</keyword>
<feature type="binding site" evidence="4">
    <location>
        <position position="100"/>
    </location>
    <ligand>
        <name>pyridoxal 5'-phosphate</name>
        <dbReference type="ChEBI" id="CHEBI:597326"/>
    </ligand>
</feature>
<evidence type="ECO:0000256" key="3">
    <source>
        <dbReference type="ARBA" id="ARBA00022898"/>
    </source>
</evidence>
<keyword evidence="1 4" id="KW-0662">Pyridine nucleotide biosynthesis</keyword>
<evidence type="ECO:0000256" key="1">
    <source>
        <dbReference type="ARBA" id="ARBA00022642"/>
    </source>
</evidence>
<dbReference type="GO" id="GO:0009435">
    <property type="term" value="P:NAD+ biosynthetic process"/>
    <property type="evidence" value="ECO:0007669"/>
    <property type="project" value="UniProtKB-UniRule"/>
</dbReference>
<dbReference type="GO" id="GO:0030429">
    <property type="term" value="F:kynureninase activity"/>
    <property type="evidence" value="ECO:0007669"/>
    <property type="project" value="UniProtKB-UniRule"/>
</dbReference>
<evidence type="ECO:0000256" key="2">
    <source>
        <dbReference type="ARBA" id="ARBA00022801"/>
    </source>
</evidence>
<dbReference type="PIRSF" id="PIRSF038800">
    <property type="entry name" value="KYNU"/>
    <property type="match status" value="1"/>
</dbReference>
<feature type="binding site" evidence="4">
    <location>
        <position position="203"/>
    </location>
    <ligand>
        <name>pyridoxal 5'-phosphate</name>
        <dbReference type="ChEBI" id="CHEBI:597326"/>
    </ligand>
</feature>
<dbReference type="GO" id="GO:0043420">
    <property type="term" value="P:anthranilate metabolic process"/>
    <property type="evidence" value="ECO:0007669"/>
    <property type="project" value="TreeGrafter"/>
</dbReference>
<evidence type="ECO:0000256" key="5">
    <source>
        <dbReference type="NCBIfam" id="TIGR01814"/>
    </source>
</evidence>
<dbReference type="InterPro" id="IPR015421">
    <property type="entry name" value="PyrdxlP-dep_Trfase_major"/>
</dbReference>
<dbReference type="GO" id="GO:0019441">
    <property type="term" value="P:L-tryptophan catabolic process to kynurenine"/>
    <property type="evidence" value="ECO:0007669"/>
    <property type="project" value="TreeGrafter"/>
</dbReference>
<dbReference type="UniPathway" id="UPA00334">
    <property type="reaction ID" value="UER00455"/>
</dbReference>
<dbReference type="AlphaFoldDB" id="Q6SHH4"/>